<evidence type="ECO:0000313" key="12">
    <source>
        <dbReference type="Proteomes" id="UP000027138"/>
    </source>
</evidence>
<keyword evidence="8" id="KW-0449">Lipoprotein</keyword>
<keyword evidence="4" id="KW-0336">GPI-anchor</keyword>
<dbReference type="PANTHER" id="PTHR33044">
    <property type="entry name" value="BIFUNCTIONAL INHIBITOR/LIPID-TRANSFER PROTEIN/SEED STORAGE 2S ALBUMIN SUPERFAMILY PROTEIN-RELATED"/>
    <property type="match status" value="1"/>
</dbReference>
<name>A0A067JKV1_JATCU</name>
<proteinExistence type="inferred from homology"/>
<sequence>MASLYPNSPIAVASLCFLLFISLPTKSFSQDPQIADCSPQLILPLTPCAPFVQGTAQSPPPTCCENLKQLYLQQPGCLCLLLNDTNFTSFPINRTLALQLPVLCHIQVNISACSGLPQVPTSSPTSQVSPGAQTNSSSERHINSTIAASPMIQVAPRPVIMGLGLGRSAAGIKLKAEGFMVLLAILASILLTKRTQTI</sequence>
<evidence type="ECO:0000256" key="1">
    <source>
        <dbReference type="ARBA" id="ARBA00004609"/>
    </source>
</evidence>
<evidence type="ECO:0000313" key="11">
    <source>
        <dbReference type="EMBL" id="KDP20109.1"/>
    </source>
</evidence>
<comment type="subcellular location">
    <subcellularLocation>
        <location evidence="1">Cell membrane</location>
        <topology evidence="1">Lipid-anchor</topology>
        <topology evidence="1">GPI-anchor</topology>
    </subcellularLocation>
</comment>
<dbReference type="Gene3D" id="1.10.110.10">
    <property type="entry name" value="Plant lipid-transfer and hydrophobic proteins"/>
    <property type="match status" value="1"/>
</dbReference>
<keyword evidence="3" id="KW-1003">Cell membrane</keyword>
<dbReference type="AlphaFoldDB" id="A0A067JKV1"/>
<evidence type="ECO:0000256" key="9">
    <source>
        <dbReference type="SAM" id="SignalP"/>
    </source>
</evidence>
<feature type="signal peptide" evidence="9">
    <location>
        <begin position="1"/>
        <end position="29"/>
    </location>
</feature>
<dbReference type="InterPro" id="IPR016140">
    <property type="entry name" value="Bifunc_inhib/LTP/seed_store"/>
</dbReference>
<dbReference type="Proteomes" id="UP000027138">
    <property type="component" value="Unassembled WGS sequence"/>
</dbReference>
<evidence type="ECO:0000256" key="4">
    <source>
        <dbReference type="ARBA" id="ARBA00022622"/>
    </source>
</evidence>
<dbReference type="GO" id="GO:0098552">
    <property type="term" value="C:side of membrane"/>
    <property type="evidence" value="ECO:0007669"/>
    <property type="project" value="UniProtKB-KW"/>
</dbReference>
<dbReference type="EMBL" id="KK920209">
    <property type="protein sequence ID" value="KDP20109.1"/>
    <property type="molecule type" value="Genomic_DNA"/>
</dbReference>
<evidence type="ECO:0000256" key="6">
    <source>
        <dbReference type="ARBA" id="ARBA00023157"/>
    </source>
</evidence>
<accession>A0A067JKV1</accession>
<feature type="chain" id="PRO_5001642004" description="Bifunctional inhibitor/plant lipid transfer protein/seed storage helical domain-containing protein" evidence="9">
    <location>
        <begin position="30"/>
        <end position="198"/>
    </location>
</feature>
<feature type="domain" description="Bifunctional inhibitor/plant lipid transfer protein/seed storage helical" evidence="10">
    <location>
        <begin position="37"/>
        <end position="113"/>
    </location>
</feature>
<dbReference type="GO" id="GO:0005886">
    <property type="term" value="C:plasma membrane"/>
    <property type="evidence" value="ECO:0007669"/>
    <property type="project" value="UniProtKB-SubCell"/>
</dbReference>
<comment type="similarity">
    <text evidence="2">Belongs to the plant LTP family.</text>
</comment>
<keyword evidence="5 9" id="KW-0732">Signal</keyword>
<dbReference type="STRING" id="180498.A0A067JKV1"/>
<evidence type="ECO:0000256" key="8">
    <source>
        <dbReference type="ARBA" id="ARBA00023288"/>
    </source>
</evidence>
<evidence type="ECO:0000259" key="10">
    <source>
        <dbReference type="SMART" id="SM00499"/>
    </source>
</evidence>
<reference evidence="11 12" key="1">
    <citation type="journal article" date="2014" name="PLoS ONE">
        <title>Global Analysis of Gene Expression Profiles in Physic Nut (Jatropha curcas L.) Seedlings Exposed to Salt Stress.</title>
        <authorList>
            <person name="Zhang L."/>
            <person name="Zhang C."/>
            <person name="Wu P."/>
            <person name="Chen Y."/>
            <person name="Li M."/>
            <person name="Jiang H."/>
            <person name="Wu G."/>
        </authorList>
    </citation>
    <scope>NUCLEOTIDE SEQUENCE [LARGE SCALE GENOMIC DNA]</scope>
    <source>
        <strain evidence="12">cv. GZQX0401</strain>
        <tissue evidence="11">Young leaves</tissue>
    </source>
</reference>
<evidence type="ECO:0000256" key="7">
    <source>
        <dbReference type="ARBA" id="ARBA00023180"/>
    </source>
</evidence>
<dbReference type="InterPro" id="IPR036312">
    <property type="entry name" value="Bifun_inhib/LTP/seed_sf"/>
</dbReference>
<dbReference type="SUPFAM" id="SSF47699">
    <property type="entry name" value="Bifunctional inhibitor/lipid-transfer protein/seed storage 2S albumin"/>
    <property type="match status" value="1"/>
</dbReference>
<keyword evidence="6" id="KW-1015">Disulfide bond</keyword>
<keyword evidence="4" id="KW-0472">Membrane</keyword>
<dbReference type="Pfam" id="PF14368">
    <property type="entry name" value="LTP_2"/>
    <property type="match status" value="1"/>
</dbReference>
<dbReference type="SMART" id="SM00499">
    <property type="entry name" value="AAI"/>
    <property type="match status" value="1"/>
</dbReference>
<evidence type="ECO:0000256" key="2">
    <source>
        <dbReference type="ARBA" id="ARBA00009748"/>
    </source>
</evidence>
<keyword evidence="12" id="KW-1185">Reference proteome</keyword>
<gene>
    <name evidence="11" type="ORF">JCGZ_05878</name>
</gene>
<keyword evidence="7" id="KW-0325">Glycoprotein</keyword>
<dbReference type="CDD" id="cd00010">
    <property type="entry name" value="AAI_LTSS"/>
    <property type="match status" value="1"/>
</dbReference>
<evidence type="ECO:0000256" key="3">
    <source>
        <dbReference type="ARBA" id="ARBA00022475"/>
    </source>
</evidence>
<dbReference type="OrthoDB" id="664243at2759"/>
<dbReference type="KEGG" id="jcu:105650720"/>
<organism evidence="11 12">
    <name type="scientific">Jatropha curcas</name>
    <name type="common">Barbados nut</name>
    <dbReference type="NCBI Taxonomy" id="180498"/>
    <lineage>
        <taxon>Eukaryota</taxon>
        <taxon>Viridiplantae</taxon>
        <taxon>Streptophyta</taxon>
        <taxon>Embryophyta</taxon>
        <taxon>Tracheophyta</taxon>
        <taxon>Spermatophyta</taxon>
        <taxon>Magnoliopsida</taxon>
        <taxon>eudicotyledons</taxon>
        <taxon>Gunneridae</taxon>
        <taxon>Pentapetalae</taxon>
        <taxon>rosids</taxon>
        <taxon>fabids</taxon>
        <taxon>Malpighiales</taxon>
        <taxon>Euphorbiaceae</taxon>
        <taxon>Crotonoideae</taxon>
        <taxon>Jatropheae</taxon>
        <taxon>Jatropha</taxon>
    </lineage>
</organism>
<dbReference type="InterPro" id="IPR043325">
    <property type="entry name" value="LTSS"/>
</dbReference>
<evidence type="ECO:0000256" key="5">
    <source>
        <dbReference type="ARBA" id="ARBA00022729"/>
    </source>
</evidence>
<protein>
    <recommendedName>
        <fullName evidence="10">Bifunctional inhibitor/plant lipid transfer protein/seed storage helical domain-containing protein</fullName>
    </recommendedName>
</protein>